<evidence type="ECO:0000313" key="2">
    <source>
        <dbReference type="Proteomes" id="UP001057402"/>
    </source>
</evidence>
<keyword evidence="2" id="KW-1185">Reference proteome</keyword>
<evidence type="ECO:0000313" key="1">
    <source>
        <dbReference type="EMBL" id="KAI4321505.1"/>
    </source>
</evidence>
<sequence length="203" mass="21967">MRSHSALSILFLAGMCLGESLPKDIFILAGQSNMAGRGGVSRGRWDGRVPLDAAVLHLDARFGWGIARDPLHSDIDCNRTCGVGPGMTFATSVLARDPRIRVVSLVPCAVGGTRIVQWSKGSDLYHHMVVRARAALRDGGRLRAVLWYQGESDTGVRSDAVAYKTNMRKLIGDLRTDLDDPSLLIIQVALASRGGKFVKAVRT</sequence>
<dbReference type="EMBL" id="CM042889">
    <property type="protein sequence ID" value="KAI4321505.1"/>
    <property type="molecule type" value="Genomic_DNA"/>
</dbReference>
<organism evidence="1 2">
    <name type="scientific">Melastoma candidum</name>
    <dbReference type="NCBI Taxonomy" id="119954"/>
    <lineage>
        <taxon>Eukaryota</taxon>
        <taxon>Viridiplantae</taxon>
        <taxon>Streptophyta</taxon>
        <taxon>Embryophyta</taxon>
        <taxon>Tracheophyta</taxon>
        <taxon>Spermatophyta</taxon>
        <taxon>Magnoliopsida</taxon>
        <taxon>eudicotyledons</taxon>
        <taxon>Gunneridae</taxon>
        <taxon>Pentapetalae</taxon>
        <taxon>rosids</taxon>
        <taxon>malvids</taxon>
        <taxon>Myrtales</taxon>
        <taxon>Melastomataceae</taxon>
        <taxon>Melastomatoideae</taxon>
        <taxon>Melastomateae</taxon>
        <taxon>Melastoma</taxon>
    </lineage>
</organism>
<reference evidence="2" key="1">
    <citation type="journal article" date="2023" name="Front. Plant Sci.">
        <title>Chromosomal-level genome assembly of Melastoma candidum provides insights into trichome evolution.</title>
        <authorList>
            <person name="Zhong Y."/>
            <person name="Wu W."/>
            <person name="Sun C."/>
            <person name="Zou P."/>
            <person name="Liu Y."/>
            <person name="Dai S."/>
            <person name="Zhou R."/>
        </authorList>
    </citation>
    <scope>NUCLEOTIDE SEQUENCE [LARGE SCALE GENOMIC DNA]</scope>
</reference>
<gene>
    <name evidence="1" type="ORF">MLD38_034875</name>
</gene>
<proteinExistence type="predicted"/>
<protein>
    <submittedName>
        <fullName evidence="1">Uncharacterized protein</fullName>
    </submittedName>
</protein>
<comment type="caution">
    <text evidence="1">The sequence shown here is derived from an EMBL/GenBank/DDBJ whole genome shotgun (WGS) entry which is preliminary data.</text>
</comment>
<name>A0ACB9MBF8_9MYRT</name>
<accession>A0ACB9MBF8</accession>
<dbReference type="Proteomes" id="UP001057402">
    <property type="component" value="Chromosome 10"/>
</dbReference>